<comment type="caution">
    <text evidence="9">The sequence shown here is derived from an EMBL/GenBank/DDBJ whole genome shotgun (WGS) entry which is preliminary data.</text>
</comment>
<dbReference type="SMART" id="SM00426">
    <property type="entry name" value="TEA"/>
    <property type="match status" value="1"/>
</dbReference>
<dbReference type="GO" id="GO:0005667">
    <property type="term" value="C:transcription regulator complex"/>
    <property type="evidence" value="ECO:0007669"/>
    <property type="project" value="TreeGrafter"/>
</dbReference>
<name>A0A8I3A8R7_9AGAM</name>
<feature type="region of interest" description="Disordered" evidence="7">
    <location>
        <begin position="129"/>
        <end position="150"/>
    </location>
</feature>
<accession>A0A8I3A8R7</accession>
<evidence type="ECO:0000313" key="10">
    <source>
        <dbReference type="Proteomes" id="UP000683000"/>
    </source>
</evidence>
<protein>
    <submittedName>
        <fullName evidence="9">TEA/ATTS domain family-domain-containing protein</fullName>
    </submittedName>
</protein>
<dbReference type="GO" id="GO:0000981">
    <property type="term" value="F:DNA-binding transcription factor activity, RNA polymerase II-specific"/>
    <property type="evidence" value="ECO:0007669"/>
    <property type="project" value="TreeGrafter"/>
</dbReference>
<dbReference type="Proteomes" id="UP000683000">
    <property type="component" value="Unassembled WGS sequence"/>
</dbReference>
<dbReference type="Gene3D" id="6.10.20.40">
    <property type="entry name" value="TEA/ATTS domain"/>
    <property type="match status" value="1"/>
</dbReference>
<proteinExistence type="inferred from homology"/>
<feature type="region of interest" description="Disordered" evidence="7">
    <location>
        <begin position="1"/>
        <end position="25"/>
    </location>
</feature>
<dbReference type="PROSITE" id="PS51088">
    <property type="entry name" value="TEA_2"/>
    <property type="match status" value="1"/>
</dbReference>
<evidence type="ECO:0000256" key="7">
    <source>
        <dbReference type="SAM" id="MobiDB-lite"/>
    </source>
</evidence>
<dbReference type="OrthoDB" id="10006572at2759"/>
<dbReference type="GO" id="GO:0005634">
    <property type="term" value="C:nucleus"/>
    <property type="evidence" value="ECO:0007669"/>
    <property type="project" value="UniProtKB-SubCell"/>
</dbReference>
<sequence>MESTEVNIKPTIPADDNPVKSSHTAPDVNKLKQSRYEDVWPEDVHAAFMEAVALYPPMGKRRLKYYRVSTHENEHFSDANRAKSFGRCQLIQSYILDKTGKNRSRKQVSSHLQRLKKIHKDNPAMHHLFSERPQSPEHCSTPQSTARSSQDIFTDISVSTRHFKSDPDLPVNLQNTDTGAISSSTLTYPSETSSFNGGSCNALSLSTNFQHQPSFYPPQEFLSPLPRQCPAGALHPSNSDYISELQDALLFKDTINEGFRSGSAFNTSAFSISMCRLASKLPIQGRLVDSSPTMQMHFSHAVRSPGFHPTHQWISQDNLMDGVSCQCNSPLTPVQEAFYTPLFPLQLDPSETQRFDNGLASEWTWPKNPNVPLDPQREGSFDEIRPGLRYLPAMYQYDPSFLDTRVNIPGSHGSPSESEASQLPRGLYYSYAVTSPATASESVSNEGTVDFPSQSPESFENLASPLVIRPTPVYPMSYTHSNIHSDCRTSAPNLPPY</sequence>
<evidence type="ECO:0000256" key="1">
    <source>
        <dbReference type="ARBA" id="ARBA00004123"/>
    </source>
</evidence>
<dbReference type="InterPro" id="IPR000818">
    <property type="entry name" value="TEA/ATTS_dom"/>
</dbReference>
<keyword evidence="4" id="KW-0804">Transcription</keyword>
<dbReference type="PANTHER" id="PTHR11834">
    <property type="entry name" value="TRANSCRIPTIONAL ENHANCER FACTOR TEF RELATED"/>
    <property type="match status" value="1"/>
</dbReference>
<feature type="compositionally biased region" description="Polar residues" evidence="7">
    <location>
        <begin position="137"/>
        <end position="150"/>
    </location>
</feature>
<keyword evidence="10" id="KW-1185">Reference proteome</keyword>
<dbReference type="GO" id="GO:0000978">
    <property type="term" value="F:RNA polymerase II cis-regulatory region sequence-specific DNA binding"/>
    <property type="evidence" value="ECO:0007669"/>
    <property type="project" value="TreeGrafter"/>
</dbReference>
<feature type="domain" description="TEA" evidence="8">
    <location>
        <begin position="33"/>
        <end position="122"/>
    </location>
</feature>
<evidence type="ECO:0000259" key="8">
    <source>
        <dbReference type="PROSITE" id="PS51088"/>
    </source>
</evidence>
<dbReference type="Pfam" id="PF01285">
    <property type="entry name" value="TEA"/>
    <property type="match status" value="1"/>
</dbReference>
<dbReference type="EMBL" id="JAGFBS010000012">
    <property type="protein sequence ID" value="KAG6376096.1"/>
    <property type="molecule type" value="Genomic_DNA"/>
</dbReference>
<evidence type="ECO:0000313" key="9">
    <source>
        <dbReference type="EMBL" id="KAG6376096.1"/>
    </source>
</evidence>
<keyword evidence="3" id="KW-0805">Transcription regulation</keyword>
<comment type="subcellular location">
    <subcellularLocation>
        <location evidence="1">Nucleus</location>
    </subcellularLocation>
</comment>
<keyword evidence="5" id="KW-0539">Nucleus</keyword>
<evidence type="ECO:0000256" key="5">
    <source>
        <dbReference type="ARBA" id="ARBA00023242"/>
    </source>
</evidence>
<dbReference type="InterPro" id="IPR050937">
    <property type="entry name" value="TEC1_TEAD_TF"/>
</dbReference>
<dbReference type="PANTHER" id="PTHR11834:SF0">
    <property type="entry name" value="PROTEIN SCALLOPED"/>
    <property type="match status" value="1"/>
</dbReference>
<dbReference type="AlphaFoldDB" id="A0A8I3A8R7"/>
<evidence type="ECO:0000256" key="6">
    <source>
        <dbReference type="PROSITE-ProRule" id="PRU00505"/>
    </source>
</evidence>
<comment type="similarity">
    <text evidence="2">Belongs to the TEC1 family.</text>
</comment>
<feature type="DNA-binding region" description="TEA" evidence="6">
    <location>
        <begin position="33"/>
        <end position="122"/>
    </location>
</feature>
<dbReference type="InterPro" id="IPR038096">
    <property type="entry name" value="TEA/ATTS_sf"/>
</dbReference>
<gene>
    <name evidence="9" type="ORF">JVT61DRAFT_2068</name>
</gene>
<organism evidence="9 10">
    <name type="scientific">Boletus reticuloceps</name>
    <dbReference type="NCBI Taxonomy" id="495285"/>
    <lineage>
        <taxon>Eukaryota</taxon>
        <taxon>Fungi</taxon>
        <taxon>Dikarya</taxon>
        <taxon>Basidiomycota</taxon>
        <taxon>Agaricomycotina</taxon>
        <taxon>Agaricomycetes</taxon>
        <taxon>Agaricomycetidae</taxon>
        <taxon>Boletales</taxon>
        <taxon>Boletineae</taxon>
        <taxon>Boletaceae</taxon>
        <taxon>Boletoideae</taxon>
        <taxon>Boletus</taxon>
    </lineage>
</organism>
<evidence type="ECO:0000256" key="3">
    <source>
        <dbReference type="ARBA" id="ARBA00023015"/>
    </source>
</evidence>
<evidence type="ECO:0000256" key="2">
    <source>
        <dbReference type="ARBA" id="ARBA00008421"/>
    </source>
</evidence>
<evidence type="ECO:0000256" key="4">
    <source>
        <dbReference type="ARBA" id="ARBA00023163"/>
    </source>
</evidence>
<reference evidence="9" key="1">
    <citation type="submission" date="2021-03" db="EMBL/GenBank/DDBJ databases">
        <title>Evolutionary innovations through gain and loss of genes in the ectomycorrhizal Boletales.</title>
        <authorList>
            <person name="Wu G."/>
            <person name="Miyauchi S."/>
            <person name="Morin E."/>
            <person name="Yang Z.-L."/>
            <person name="Xu J."/>
            <person name="Martin F.M."/>
        </authorList>
    </citation>
    <scope>NUCLEOTIDE SEQUENCE</scope>
    <source>
        <strain evidence="9">BR01</strain>
    </source>
</reference>